<protein>
    <submittedName>
        <fullName evidence="1">Uncharacterized protein</fullName>
    </submittedName>
</protein>
<gene>
    <name evidence="1" type="ORF">ABID21_003513</name>
</gene>
<dbReference type="EMBL" id="JBEPLJ010000014">
    <property type="protein sequence ID" value="MET3587388.1"/>
    <property type="molecule type" value="Genomic_DNA"/>
</dbReference>
<reference evidence="1 2" key="1">
    <citation type="submission" date="2024-06" db="EMBL/GenBank/DDBJ databases">
        <title>Genomic Encyclopedia of Type Strains, Phase IV (KMG-IV): sequencing the most valuable type-strain genomes for metagenomic binning, comparative biology and taxonomic classification.</title>
        <authorList>
            <person name="Goeker M."/>
        </authorList>
    </citation>
    <scope>NUCLEOTIDE SEQUENCE [LARGE SCALE GENOMIC DNA]</scope>
    <source>
        <strain evidence="1 2">DSM 105042</strain>
    </source>
</reference>
<comment type="caution">
    <text evidence="1">The sequence shown here is derived from an EMBL/GenBank/DDBJ whole genome shotgun (WGS) entry which is preliminary data.</text>
</comment>
<evidence type="ECO:0000313" key="2">
    <source>
        <dbReference type="Proteomes" id="UP001549031"/>
    </source>
</evidence>
<proteinExistence type="predicted"/>
<evidence type="ECO:0000313" key="1">
    <source>
        <dbReference type="EMBL" id="MET3587388.1"/>
    </source>
</evidence>
<name>A0ABV2HA01_9HYPH</name>
<organism evidence="1 2">
    <name type="scientific">Pseudorhizobium tarimense</name>
    <dbReference type="NCBI Taxonomy" id="1079109"/>
    <lineage>
        <taxon>Bacteria</taxon>
        <taxon>Pseudomonadati</taxon>
        <taxon>Pseudomonadota</taxon>
        <taxon>Alphaproteobacteria</taxon>
        <taxon>Hyphomicrobiales</taxon>
        <taxon>Rhizobiaceae</taxon>
        <taxon>Rhizobium/Agrobacterium group</taxon>
        <taxon>Pseudorhizobium</taxon>
    </lineage>
</organism>
<sequence>MLRRLLLLCALLAVLPLLVSFRLQPATAGHEALLYDVRAAFVAARSDVPAVLVTETDRLVNEAILSTIRQRVLPRTILTIRIDRLVSRPTILGGKRAATVSVEAVAVGNGEVIAEGSFDLSVFSLRRDAVDLLLAERIAARIASEFRLAGEPRSTLAIALFPGR</sequence>
<dbReference type="RefSeq" id="WP_247245315.1">
    <property type="nucleotide sequence ID" value="NZ_JALJRA010000014.1"/>
</dbReference>
<accession>A0ABV2HA01</accession>
<keyword evidence="2" id="KW-1185">Reference proteome</keyword>
<dbReference type="Proteomes" id="UP001549031">
    <property type="component" value="Unassembled WGS sequence"/>
</dbReference>